<keyword evidence="7" id="KW-1185">Reference proteome</keyword>
<dbReference type="SUPFAM" id="SSF52540">
    <property type="entry name" value="P-loop containing nucleoside triphosphate hydrolases"/>
    <property type="match status" value="2"/>
</dbReference>
<protein>
    <recommendedName>
        <fullName evidence="5">Helicase C-terminal domain-containing protein</fullName>
    </recommendedName>
</protein>
<sequence>MNHSCFHSLFRTIATPLPQTFSNFLRTYVLFSQLFKNLPNVSAMPTITPMEAFLRLYHLDKNQCYPWNFPRWQELTGVYHGLFPEDDAHLPKGWSRRDADDIRSFFVQYHNQANDDLRSKFVKGGKGAPASPGREKFRKWVTTSLDRWKIHSSIEDSLIQANVHPVSMMVALNDLDNWPNSERHIPKVIDEIAYEFFGPEAFINGVLIPELHINLVVLIQRSWSRIRRHFETDKKGFEGQEKEALEAFEALSSGKITVAKITKVIKTVSAWEKNTKVFGTKTNLEKANDMLSELHRILEAAGAKLQQKRATKPSKKALTSFKKANNSYLASHIDIIYLSKLYNQYFNLVDEDESVPLVNETGMGIDLDDIDCSDLGMEEESKMDLNTLIERLDLKVNQLPHQFNPNRHTSGLNPWDNAGAFKQTSTSLSPLKLHWHQYAGVHSILRNIFTSQPDREACTGMLVADEVGLGKTTLCLSVIAMLNQISVLQESGNPLPPVIRDRPFLKDSDSLPSWPHVIVMPGTLRAQWLQELKTVFLPHSFDVFLYDSTRRGNEDFWKPDSEFSTSKQTPQNRIILVSHSVSPEDFSRICAYFTGQSLVNEYLSVFGAKDRSKSPWKLPRLKVGASLEGTIFGQNFLSATLDEGHDMRNIGSKYYAALALFRRALLRLLPTATPLQTAPQDLASLGRILGIPFFLSDESLVEEKEYTASIRQAKKLDDDGYEIRRAQIQAVRSMHNAFSGRILRRTTDSKDWRMRPLLDLPKCQIIVGVVNITERETKIIFHLAEKAKASVSHKNGFASLFTKTVYMEYRGSVAYARDDPNQPYPMFNSISEWEPVQSTKMTTTAKICRHYLQADDVEDVRFENGMAVFPESSVTGTATRKILVYAEFPSITPLLQNVLQLYGVQSLSIDGSMPFEKRDKIVAEFHKPDSPRVFIFSKVGSAGLNLSIANVVIFFDQPWSAQDEKQIIGRAHRQPQKSTVKVIHILANETSDLIMNEMARQKKGMSDAFLNKEMGKGSYFLIIGTYMGDDPEYYEEEKPVSRKRKSQGSQKTSCESDQSTDRPTKKAKADHSETPKGRRKQKTKLQKVQSTQGSTSESSKQDDPQSTSPVEHDDEDVPMTDLTDQSRGRTSVELRNSHRRNENNRIGLPSGSTKAARQRFPAPSSDIDPVPESTIPSSEMDDVPESEAPSSDVDMGRTGIQTDEEDNGNTRDDEARQSPKLSTKGKGASSRGPDLAPFREGSGDKRPAKKGKGATILASPFRESPIQPQISRPSGEASKKASSASANVKKRVSFVDSESSSQNEVSASTSPPLKKPSAKIPASSSTGLKPTQKSKPRGKSAQEPGTSSSASGRSNNQYWGLTSLSDAPSSSKSSRKRT</sequence>
<dbReference type="Gene3D" id="3.40.50.300">
    <property type="entry name" value="P-loop containing nucleotide triphosphate hydrolases"/>
    <property type="match status" value="1"/>
</dbReference>
<dbReference type="Pfam" id="PF00271">
    <property type="entry name" value="Helicase_C"/>
    <property type="match status" value="1"/>
</dbReference>
<dbReference type="InterPro" id="IPR027417">
    <property type="entry name" value="P-loop_NTPase"/>
</dbReference>
<dbReference type="InterPro" id="IPR014001">
    <property type="entry name" value="Helicase_ATP-bd"/>
</dbReference>
<evidence type="ECO:0000313" key="7">
    <source>
        <dbReference type="Proteomes" id="UP001498398"/>
    </source>
</evidence>
<accession>A0ABR1IK82</accession>
<dbReference type="Proteomes" id="UP001498398">
    <property type="component" value="Unassembled WGS sequence"/>
</dbReference>
<keyword evidence="1" id="KW-0547">Nucleotide-binding</keyword>
<dbReference type="InterPro" id="IPR001650">
    <property type="entry name" value="Helicase_C-like"/>
</dbReference>
<dbReference type="Gene3D" id="3.40.50.10810">
    <property type="entry name" value="Tandem AAA-ATPase domain"/>
    <property type="match status" value="1"/>
</dbReference>
<feature type="compositionally biased region" description="Low complexity" evidence="4">
    <location>
        <begin position="1297"/>
        <end position="1312"/>
    </location>
</feature>
<organism evidence="6 7">
    <name type="scientific">Marasmiellus scandens</name>
    <dbReference type="NCBI Taxonomy" id="2682957"/>
    <lineage>
        <taxon>Eukaryota</taxon>
        <taxon>Fungi</taxon>
        <taxon>Dikarya</taxon>
        <taxon>Basidiomycota</taxon>
        <taxon>Agaricomycotina</taxon>
        <taxon>Agaricomycetes</taxon>
        <taxon>Agaricomycetidae</taxon>
        <taxon>Agaricales</taxon>
        <taxon>Marasmiineae</taxon>
        <taxon>Omphalotaceae</taxon>
        <taxon>Marasmiellus</taxon>
    </lineage>
</organism>
<dbReference type="InterPro" id="IPR038718">
    <property type="entry name" value="SNF2-like_sf"/>
</dbReference>
<proteinExistence type="predicted"/>
<dbReference type="PROSITE" id="PS51194">
    <property type="entry name" value="HELICASE_CTER"/>
    <property type="match status" value="1"/>
</dbReference>
<feature type="compositionally biased region" description="Basic and acidic residues" evidence="4">
    <location>
        <begin position="1059"/>
        <end position="1076"/>
    </location>
</feature>
<name>A0ABR1IK82_9AGAR</name>
<keyword evidence="3" id="KW-0067">ATP-binding</keyword>
<evidence type="ECO:0000256" key="1">
    <source>
        <dbReference type="ARBA" id="ARBA00022741"/>
    </source>
</evidence>
<evidence type="ECO:0000259" key="5">
    <source>
        <dbReference type="PROSITE" id="PS51194"/>
    </source>
</evidence>
<evidence type="ECO:0000256" key="4">
    <source>
        <dbReference type="SAM" id="MobiDB-lite"/>
    </source>
</evidence>
<evidence type="ECO:0000256" key="2">
    <source>
        <dbReference type="ARBA" id="ARBA00022801"/>
    </source>
</evidence>
<dbReference type="InterPro" id="IPR049730">
    <property type="entry name" value="SNF2/RAD54-like_C"/>
</dbReference>
<evidence type="ECO:0000313" key="6">
    <source>
        <dbReference type="EMBL" id="KAK7434927.1"/>
    </source>
</evidence>
<dbReference type="EMBL" id="JBANRG010000114">
    <property type="protein sequence ID" value="KAK7434927.1"/>
    <property type="molecule type" value="Genomic_DNA"/>
</dbReference>
<dbReference type="PANTHER" id="PTHR10799">
    <property type="entry name" value="SNF2/RAD54 HELICASE FAMILY"/>
    <property type="match status" value="1"/>
</dbReference>
<feature type="compositionally biased region" description="Polar residues" evidence="4">
    <location>
        <begin position="1343"/>
        <end position="1368"/>
    </location>
</feature>
<reference evidence="6 7" key="1">
    <citation type="submission" date="2024-01" db="EMBL/GenBank/DDBJ databases">
        <title>A draft genome for the cacao thread blight pathogen Marasmiellus scandens.</title>
        <authorList>
            <person name="Baruah I.K."/>
            <person name="Leung J."/>
            <person name="Bukari Y."/>
            <person name="Amoako-Attah I."/>
            <person name="Meinhardt L.W."/>
            <person name="Bailey B.A."/>
            <person name="Cohen S.P."/>
        </authorList>
    </citation>
    <scope>NUCLEOTIDE SEQUENCE [LARGE SCALE GENOMIC DNA]</scope>
    <source>
        <strain evidence="6 7">GH-19</strain>
    </source>
</reference>
<keyword evidence="2" id="KW-0378">Hydrolase</keyword>
<comment type="caution">
    <text evidence="6">The sequence shown here is derived from an EMBL/GenBank/DDBJ whole genome shotgun (WGS) entry which is preliminary data.</text>
</comment>
<feature type="compositionally biased region" description="Basic and acidic residues" evidence="4">
    <location>
        <begin position="1124"/>
        <end position="1143"/>
    </location>
</feature>
<dbReference type="Pfam" id="PF00176">
    <property type="entry name" value="SNF2-rel_dom"/>
    <property type="match status" value="1"/>
</dbReference>
<feature type="domain" description="Helicase C-terminal" evidence="5">
    <location>
        <begin position="861"/>
        <end position="1022"/>
    </location>
</feature>
<evidence type="ECO:0000256" key="3">
    <source>
        <dbReference type="ARBA" id="ARBA00022840"/>
    </source>
</evidence>
<feature type="compositionally biased region" description="Polar residues" evidence="4">
    <location>
        <begin position="1047"/>
        <end position="1057"/>
    </location>
</feature>
<dbReference type="SMART" id="SM00487">
    <property type="entry name" value="DEXDc"/>
    <property type="match status" value="1"/>
</dbReference>
<gene>
    <name evidence="6" type="ORF">VKT23_019930</name>
</gene>
<dbReference type="CDD" id="cd18793">
    <property type="entry name" value="SF2_C_SNF"/>
    <property type="match status" value="1"/>
</dbReference>
<feature type="compositionally biased region" description="Polar residues" evidence="4">
    <location>
        <begin position="1086"/>
        <end position="1109"/>
    </location>
</feature>
<feature type="region of interest" description="Disordered" evidence="4">
    <location>
        <begin position="1034"/>
        <end position="1378"/>
    </location>
</feature>
<dbReference type="SMART" id="SM00490">
    <property type="entry name" value="HELICc"/>
    <property type="match status" value="1"/>
</dbReference>
<feature type="compositionally biased region" description="Basic and acidic residues" evidence="4">
    <location>
        <begin position="1208"/>
        <end position="1217"/>
    </location>
</feature>
<dbReference type="InterPro" id="IPR000330">
    <property type="entry name" value="SNF2_N"/>
</dbReference>